<organism evidence="1 2">
    <name type="scientific">Pleurodeles waltl</name>
    <name type="common">Iberian ribbed newt</name>
    <dbReference type="NCBI Taxonomy" id="8319"/>
    <lineage>
        <taxon>Eukaryota</taxon>
        <taxon>Metazoa</taxon>
        <taxon>Chordata</taxon>
        <taxon>Craniata</taxon>
        <taxon>Vertebrata</taxon>
        <taxon>Euteleostomi</taxon>
        <taxon>Amphibia</taxon>
        <taxon>Batrachia</taxon>
        <taxon>Caudata</taxon>
        <taxon>Salamandroidea</taxon>
        <taxon>Salamandridae</taxon>
        <taxon>Pleurodelinae</taxon>
        <taxon>Pleurodeles</taxon>
    </lineage>
</organism>
<reference evidence="1" key="1">
    <citation type="journal article" date="2022" name="bioRxiv">
        <title>Sequencing and chromosome-scale assembly of the giantPleurodeles waltlgenome.</title>
        <authorList>
            <person name="Brown T."/>
            <person name="Elewa A."/>
            <person name="Iarovenko S."/>
            <person name="Subramanian E."/>
            <person name="Araus A.J."/>
            <person name="Petzold A."/>
            <person name="Susuki M."/>
            <person name="Suzuki K.-i.T."/>
            <person name="Hayashi T."/>
            <person name="Toyoda A."/>
            <person name="Oliveira C."/>
            <person name="Osipova E."/>
            <person name="Leigh N.D."/>
            <person name="Simon A."/>
            <person name="Yun M.H."/>
        </authorList>
    </citation>
    <scope>NUCLEOTIDE SEQUENCE</scope>
    <source>
        <strain evidence="1">20211129_DDA</strain>
        <tissue evidence="1">Liver</tissue>
    </source>
</reference>
<keyword evidence="2" id="KW-1185">Reference proteome</keyword>
<evidence type="ECO:0000313" key="1">
    <source>
        <dbReference type="EMBL" id="KAJ1090273.1"/>
    </source>
</evidence>
<dbReference type="EMBL" id="JANPWB010000015">
    <property type="protein sequence ID" value="KAJ1090273.1"/>
    <property type="molecule type" value="Genomic_DNA"/>
</dbReference>
<protein>
    <submittedName>
        <fullName evidence="1">Uncharacterized protein</fullName>
    </submittedName>
</protein>
<gene>
    <name evidence="1" type="ORF">NDU88_003408</name>
</gene>
<dbReference type="AlphaFoldDB" id="A0AAV7LLI7"/>
<sequence>MKHLYHQNATLVEFQPGQKVWVMVPVEPWALQDMWSGPFEVVECKSDVTYLMDLQTPRDHLRVLHVNRFKPYFERTELSMILATDDGVEEESEPFADLLSAGEKDVSVEGVIFSTSLTPEQHRDYRLPVFPDPRGHTLVYT</sequence>
<accession>A0AAV7LLI7</accession>
<name>A0AAV7LLI7_PLEWA</name>
<dbReference type="Proteomes" id="UP001066276">
    <property type="component" value="Chromosome 11"/>
</dbReference>
<proteinExistence type="predicted"/>
<evidence type="ECO:0000313" key="2">
    <source>
        <dbReference type="Proteomes" id="UP001066276"/>
    </source>
</evidence>
<comment type="caution">
    <text evidence="1">The sequence shown here is derived from an EMBL/GenBank/DDBJ whole genome shotgun (WGS) entry which is preliminary data.</text>
</comment>